<dbReference type="InParanoid" id="A0A194R3N6"/>
<reference evidence="1 2" key="1">
    <citation type="journal article" date="2015" name="Nat. Commun.">
        <title>Outbred genome sequencing and CRISPR/Cas9 gene editing in butterflies.</title>
        <authorList>
            <person name="Li X."/>
            <person name="Fan D."/>
            <person name="Zhang W."/>
            <person name="Liu G."/>
            <person name="Zhang L."/>
            <person name="Zhao L."/>
            <person name="Fang X."/>
            <person name="Chen L."/>
            <person name="Dong Y."/>
            <person name="Chen Y."/>
            <person name="Ding Y."/>
            <person name="Zhao R."/>
            <person name="Feng M."/>
            <person name="Zhu Y."/>
            <person name="Feng Y."/>
            <person name="Jiang X."/>
            <person name="Zhu D."/>
            <person name="Xiang H."/>
            <person name="Feng X."/>
            <person name="Li S."/>
            <person name="Wang J."/>
            <person name="Zhang G."/>
            <person name="Kronforst M.R."/>
            <person name="Wang W."/>
        </authorList>
    </citation>
    <scope>NUCLEOTIDE SEQUENCE [LARGE SCALE GENOMIC DNA]</scope>
    <source>
        <strain evidence="1">Ya'a_city_454_Pm</strain>
        <tissue evidence="1">Whole body</tissue>
    </source>
</reference>
<evidence type="ECO:0000313" key="2">
    <source>
        <dbReference type="Proteomes" id="UP000053240"/>
    </source>
</evidence>
<sequence>MIQNQDGLEYSSEEETEDIKDAAATLASKQRKELAKVDHASLQYMPFRKAFYTEHLSICHLAVVSRHVAAAIFAASSDSVGNRVEDE</sequence>
<dbReference type="STRING" id="76193.A0A194R3N6"/>
<proteinExistence type="predicted"/>
<keyword evidence="1" id="KW-0547">Nucleotide-binding</keyword>
<gene>
    <name evidence="1" type="ORF">RR48_11674</name>
</gene>
<keyword evidence="2" id="KW-1185">Reference proteome</keyword>
<dbReference type="Proteomes" id="UP000053240">
    <property type="component" value="Unassembled WGS sequence"/>
</dbReference>
<organism evidence="1 2">
    <name type="scientific">Papilio machaon</name>
    <name type="common">Old World swallowtail butterfly</name>
    <dbReference type="NCBI Taxonomy" id="76193"/>
    <lineage>
        <taxon>Eukaryota</taxon>
        <taxon>Metazoa</taxon>
        <taxon>Ecdysozoa</taxon>
        <taxon>Arthropoda</taxon>
        <taxon>Hexapoda</taxon>
        <taxon>Insecta</taxon>
        <taxon>Pterygota</taxon>
        <taxon>Neoptera</taxon>
        <taxon>Endopterygota</taxon>
        <taxon>Lepidoptera</taxon>
        <taxon>Glossata</taxon>
        <taxon>Ditrysia</taxon>
        <taxon>Papilionoidea</taxon>
        <taxon>Papilionidae</taxon>
        <taxon>Papilioninae</taxon>
        <taxon>Papilio</taxon>
    </lineage>
</organism>
<protein>
    <submittedName>
        <fullName evidence="1">Putative ATP-dependent RNA helicase DDX46</fullName>
    </submittedName>
</protein>
<accession>A0A194R3N6</accession>
<name>A0A194R3N6_PAPMA</name>
<dbReference type="AlphaFoldDB" id="A0A194R3N6"/>
<dbReference type="EMBL" id="KQ460779">
    <property type="protein sequence ID" value="KPJ12418.1"/>
    <property type="molecule type" value="Genomic_DNA"/>
</dbReference>
<keyword evidence="1" id="KW-0378">Hydrolase</keyword>
<keyword evidence="1" id="KW-0347">Helicase</keyword>
<keyword evidence="1" id="KW-0067">ATP-binding</keyword>
<dbReference type="GO" id="GO:0004386">
    <property type="term" value="F:helicase activity"/>
    <property type="evidence" value="ECO:0007669"/>
    <property type="project" value="UniProtKB-KW"/>
</dbReference>
<evidence type="ECO:0000313" key="1">
    <source>
        <dbReference type="EMBL" id="KPJ12418.1"/>
    </source>
</evidence>